<comment type="similarity">
    <text evidence="2">Belongs to the UPF0437 family.</text>
</comment>
<dbReference type="InterPro" id="IPR029012">
    <property type="entry name" value="Helix_hairpin_bin_sf"/>
</dbReference>
<evidence type="ECO:0008006" key="6">
    <source>
        <dbReference type="Google" id="ProtNLM"/>
    </source>
</evidence>
<dbReference type="Pfam" id="PF05082">
    <property type="entry name" value="Rop-like"/>
    <property type="match status" value="1"/>
</dbReference>
<keyword evidence="5" id="KW-1185">Reference proteome</keyword>
<evidence type="ECO:0000313" key="4">
    <source>
        <dbReference type="EMBL" id="TCO71199.1"/>
    </source>
</evidence>
<comment type="caution">
    <text evidence="4">The sequence shown here is derived from an EMBL/GenBank/DDBJ whole genome shotgun (WGS) entry which is preliminary data.</text>
</comment>
<dbReference type="Proteomes" id="UP000295142">
    <property type="component" value="Unassembled WGS sequence"/>
</dbReference>
<evidence type="ECO:0000256" key="1">
    <source>
        <dbReference type="ARBA" id="ARBA00023231"/>
    </source>
</evidence>
<evidence type="ECO:0000256" key="3">
    <source>
        <dbReference type="SAM" id="Coils"/>
    </source>
</evidence>
<dbReference type="Gene3D" id="1.10.287.660">
    <property type="entry name" value="Helix hairpin bin"/>
    <property type="match status" value="1"/>
</dbReference>
<dbReference type="PIRSF" id="PIRSF037676">
    <property type="entry name" value="DUF683"/>
    <property type="match status" value="1"/>
</dbReference>
<dbReference type="RefSeq" id="WP_207901946.1">
    <property type="nucleotide sequence ID" value="NZ_SLWW01000007.1"/>
</dbReference>
<keyword evidence="3" id="KW-0175">Coiled coil</keyword>
<dbReference type="EMBL" id="SLWW01000007">
    <property type="protein sequence ID" value="TCO71199.1"/>
    <property type="molecule type" value="Genomic_DNA"/>
</dbReference>
<name>A0A4R2KKL2_9RHOB</name>
<keyword evidence="1" id="KW-0535">Nitrogen fixation</keyword>
<feature type="coiled-coil region" evidence="3">
    <location>
        <begin position="3"/>
        <end position="69"/>
    </location>
</feature>
<reference evidence="4 5" key="1">
    <citation type="submission" date="2019-03" db="EMBL/GenBank/DDBJ databases">
        <title>Genomic Encyclopedia of Type Strains, Phase IV (KMG-IV): sequencing the most valuable type-strain genomes for metagenomic binning, comparative biology and taxonomic classification.</title>
        <authorList>
            <person name="Goeker M."/>
        </authorList>
    </citation>
    <scope>NUCLEOTIDE SEQUENCE [LARGE SCALE GENOMIC DNA]</scope>
    <source>
        <strain evidence="4 5">DSM 4868</strain>
    </source>
</reference>
<protein>
    <recommendedName>
        <fullName evidence="6">Rop-like protein</fullName>
    </recommendedName>
</protein>
<evidence type="ECO:0000256" key="2">
    <source>
        <dbReference type="ARBA" id="ARBA00044954"/>
    </source>
</evidence>
<dbReference type="InterPro" id="IPR007774">
    <property type="entry name" value="Put_N_fixation"/>
</dbReference>
<proteinExistence type="inferred from homology"/>
<gene>
    <name evidence="4" type="ORF">EV655_10792</name>
</gene>
<sequence>MSLEELEAHVKKLSMRATNAKMNLHDLAEELPTDWQKIPAVAAETYEVFRELIAARNDLKAAKQAAEEA</sequence>
<accession>A0A4R2KKL2</accession>
<organism evidence="4 5">
    <name type="scientific">Rhodovulum euryhalinum</name>
    <dbReference type="NCBI Taxonomy" id="35805"/>
    <lineage>
        <taxon>Bacteria</taxon>
        <taxon>Pseudomonadati</taxon>
        <taxon>Pseudomonadota</taxon>
        <taxon>Alphaproteobacteria</taxon>
        <taxon>Rhodobacterales</taxon>
        <taxon>Paracoccaceae</taxon>
        <taxon>Rhodovulum</taxon>
    </lineage>
</organism>
<dbReference type="AlphaFoldDB" id="A0A4R2KKL2"/>
<evidence type="ECO:0000313" key="5">
    <source>
        <dbReference type="Proteomes" id="UP000295142"/>
    </source>
</evidence>